<dbReference type="PANTHER" id="PTHR40866:SF1">
    <property type="entry name" value="BED-TYPE DOMAIN-CONTAINING PROTEIN"/>
    <property type="match status" value="1"/>
</dbReference>
<dbReference type="OrthoDB" id="125290at2759"/>
<dbReference type="AlphaFoldDB" id="A0A8T1TV36"/>
<evidence type="ECO:0000313" key="1">
    <source>
        <dbReference type="EMBL" id="KAG6947321.1"/>
    </source>
</evidence>
<accession>A0A8T1TV36</accession>
<dbReference type="PANTHER" id="PTHR40866">
    <property type="entry name" value="BED-TYPE DOMAIN-CONTAINING PROTEIN"/>
    <property type="match status" value="1"/>
</dbReference>
<dbReference type="VEuPathDB" id="FungiDB:PC110_g9278"/>
<protein>
    <submittedName>
        <fullName evidence="1">Uncharacterized protein</fullName>
    </submittedName>
</protein>
<reference evidence="1" key="1">
    <citation type="submission" date="2021-01" db="EMBL/GenBank/DDBJ databases">
        <title>Phytophthora aleatoria, a newly-described species from Pinus radiata is distinct from Phytophthora cactorum isolates based on comparative genomics.</title>
        <authorList>
            <person name="Mcdougal R."/>
            <person name="Panda P."/>
            <person name="Williams N."/>
            <person name="Studholme D.J."/>
        </authorList>
    </citation>
    <scope>NUCLEOTIDE SEQUENCE</scope>
    <source>
        <strain evidence="1">NZFS 3830</strain>
    </source>
</reference>
<sequence>MFSNKQLALFYFKSILDEHGEAIIAYYRCRCWLVWQQAPRTDWSNLAQHVKTQRPDYAEVTGAAAPAATGTLVPCHRLNLADQGLFSQASDDLDQVKKLMTKLKGLNQSAKLRLKTLLRPVISQATRWSSTFAMVYRYFRHYEFIIDDDTLADFLPGPAASRRLREFLDDLSNIESVSK</sequence>
<comment type="caution">
    <text evidence="1">The sequence shown here is derived from an EMBL/GenBank/DDBJ whole genome shotgun (WGS) entry which is preliminary data.</text>
</comment>
<dbReference type="Proteomes" id="UP000688947">
    <property type="component" value="Unassembled WGS sequence"/>
</dbReference>
<gene>
    <name evidence="1" type="ORF">JG687_00016171</name>
</gene>
<dbReference type="VEuPathDB" id="FungiDB:PC110_g12230"/>
<organism evidence="1 2">
    <name type="scientific">Phytophthora cactorum</name>
    <dbReference type="NCBI Taxonomy" id="29920"/>
    <lineage>
        <taxon>Eukaryota</taxon>
        <taxon>Sar</taxon>
        <taxon>Stramenopiles</taxon>
        <taxon>Oomycota</taxon>
        <taxon>Peronosporomycetes</taxon>
        <taxon>Peronosporales</taxon>
        <taxon>Peronosporaceae</taxon>
        <taxon>Phytophthora</taxon>
    </lineage>
</organism>
<proteinExistence type="predicted"/>
<dbReference type="EMBL" id="JAENGZ010001571">
    <property type="protein sequence ID" value="KAG6947321.1"/>
    <property type="molecule type" value="Genomic_DNA"/>
</dbReference>
<evidence type="ECO:0000313" key="2">
    <source>
        <dbReference type="Proteomes" id="UP000688947"/>
    </source>
</evidence>
<name>A0A8T1TV36_9STRA</name>